<evidence type="ECO:0000313" key="2">
    <source>
        <dbReference type="EMBL" id="QNS09289.1"/>
    </source>
</evidence>
<protein>
    <submittedName>
        <fullName evidence="2">DUF5302 domain-containing protein</fullName>
    </submittedName>
</protein>
<keyword evidence="2" id="KW-0614">Plasmid</keyword>
<name>A0A7H1BKN4_9ACTN</name>
<proteinExistence type="predicted"/>
<accession>A0A7H1BKN4</accession>
<sequence>MTQNPQGDVDEQAAREKFRAALNRKAQASQARQAHEEGRLKVKTMSGSGNRKRQFRRKTG</sequence>
<geneLocation type="plasmid" evidence="2 3">
    <name>unnamed1</name>
</geneLocation>
<evidence type="ECO:0000256" key="1">
    <source>
        <dbReference type="SAM" id="MobiDB-lite"/>
    </source>
</evidence>
<dbReference type="Pfam" id="PF17227">
    <property type="entry name" value="DUF5302"/>
    <property type="match status" value="1"/>
</dbReference>
<evidence type="ECO:0000313" key="3">
    <source>
        <dbReference type="Proteomes" id="UP000516428"/>
    </source>
</evidence>
<gene>
    <name evidence="2" type="ORF">IAG42_36710</name>
</gene>
<feature type="region of interest" description="Disordered" evidence="1">
    <location>
        <begin position="21"/>
        <end position="60"/>
    </location>
</feature>
<dbReference type="EMBL" id="CP061282">
    <property type="protein sequence ID" value="QNS09289.1"/>
    <property type="molecule type" value="Genomic_DNA"/>
</dbReference>
<dbReference type="KEGG" id="sxn:IAG42_36710"/>
<reference evidence="2 3" key="1">
    <citation type="submission" date="2020-09" db="EMBL/GenBank/DDBJ databases">
        <title>A novel species.</title>
        <authorList>
            <person name="Gao J."/>
        </authorList>
    </citation>
    <scope>NUCLEOTIDE SEQUENCE [LARGE SCALE GENOMIC DNA]</scope>
    <source>
        <strain evidence="2 3">CRXT-Y-14</strain>
        <plasmid evidence="2 3">unnamed1</plasmid>
    </source>
</reference>
<dbReference type="RefSeq" id="WP_188341944.1">
    <property type="nucleotide sequence ID" value="NZ_CP061282.1"/>
</dbReference>
<dbReference type="Proteomes" id="UP000516428">
    <property type="component" value="Plasmid unnamed1"/>
</dbReference>
<dbReference type="InterPro" id="IPR035172">
    <property type="entry name" value="DUF5302"/>
</dbReference>
<dbReference type="AlphaFoldDB" id="A0A7H1BKN4"/>
<keyword evidence="3" id="KW-1185">Reference proteome</keyword>
<organism evidence="2 3">
    <name type="scientific">Streptomyces xanthii</name>
    <dbReference type="NCBI Taxonomy" id="2768069"/>
    <lineage>
        <taxon>Bacteria</taxon>
        <taxon>Bacillati</taxon>
        <taxon>Actinomycetota</taxon>
        <taxon>Actinomycetes</taxon>
        <taxon>Kitasatosporales</taxon>
        <taxon>Streptomycetaceae</taxon>
        <taxon>Streptomyces</taxon>
    </lineage>
</organism>
<feature type="compositionally biased region" description="Basic residues" evidence="1">
    <location>
        <begin position="50"/>
        <end position="60"/>
    </location>
</feature>